<proteinExistence type="predicted"/>
<dbReference type="RefSeq" id="XP_067478700.1">
    <property type="nucleotide sequence ID" value="XM_067625185.1"/>
</dbReference>
<keyword evidence="2" id="KW-1185">Reference proteome</keyword>
<dbReference type="Proteomes" id="UP000184499">
    <property type="component" value="Unassembled WGS sequence"/>
</dbReference>
<evidence type="ECO:0000313" key="1">
    <source>
        <dbReference type="EMBL" id="OJJ71452.1"/>
    </source>
</evidence>
<dbReference type="GeneID" id="93577673"/>
<protein>
    <submittedName>
        <fullName evidence="1">Uncharacterized protein</fullName>
    </submittedName>
</protein>
<dbReference type="EMBL" id="KV878685">
    <property type="protein sequence ID" value="OJJ71452.1"/>
    <property type="molecule type" value="Genomic_DNA"/>
</dbReference>
<accession>A0A1L9UIL0</accession>
<reference evidence="2" key="1">
    <citation type="journal article" date="2017" name="Genome Biol.">
        <title>Comparative genomics reveals high biological diversity and specific adaptations in the industrially and medically important fungal genus Aspergillus.</title>
        <authorList>
            <person name="de Vries R.P."/>
            <person name="Riley R."/>
            <person name="Wiebenga A."/>
            <person name="Aguilar-Osorio G."/>
            <person name="Amillis S."/>
            <person name="Uchima C.A."/>
            <person name="Anderluh G."/>
            <person name="Asadollahi M."/>
            <person name="Askin M."/>
            <person name="Barry K."/>
            <person name="Battaglia E."/>
            <person name="Bayram O."/>
            <person name="Benocci T."/>
            <person name="Braus-Stromeyer S.A."/>
            <person name="Caldana C."/>
            <person name="Canovas D."/>
            <person name="Cerqueira G.C."/>
            <person name="Chen F."/>
            <person name="Chen W."/>
            <person name="Choi C."/>
            <person name="Clum A."/>
            <person name="Dos Santos R.A."/>
            <person name="Damasio A.R."/>
            <person name="Diallinas G."/>
            <person name="Emri T."/>
            <person name="Fekete E."/>
            <person name="Flipphi M."/>
            <person name="Freyberg S."/>
            <person name="Gallo A."/>
            <person name="Gournas C."/>
            <person name="Habgood R."/>
            <person name="Hainaut M."/>
            <person name="Harispe M.L."/>
            <person name="Henrissat B."/>
            <person name="Hilden K.S."/>
            <person name="Hope R."/>
            <person name="Hossain A."/>
            <person name="Karabika E."/>
            <person name="Karaffa L."/>
            <person name="Karanyi Z."/>
            <person name="Krasevec N."/>
            <person name="Kuo A."/>
            <person name="Kusch H."/>
            <person name="LaButti K."/>
            <person name="Lagendijk E.L."/>
            <person name="Lapidus A."/>
            <person name="Levasseur A."/>
            <person name="Lindquist E."/>
            <person name="Lipzen A."/>
            <person name="Logrieco A.F."/>
            <person name="MacCabe A."/>
            <person name="Maekelae M.R."/>
            <person name="Malavazi I."/>
            <person name="Melin P."/>
            <person name="Meyer V."/>
            <person name="Mielnichuk N."/>
            <person name="Miskei M."/>
            <person name="Molnar A.P."/>
            <person name="Mule G."/>
            <person name="Ngan C.Y."/>
            <person name="Orejas M."/>
            <person name="Orosz E."/>
            <person name="Ouedraogo J.P."/>
            <person name="Overkamp K.M."/>
            <person name="Park H.-S."/>
            <person name="Perrone G."/>
            <person name="Piumi F."/>
            <person name="Punt P.J."/>
            <person name="Ram A.F."/>
            <person name="Ramon A."/>
            <person name="Rauscher S."/>
            <person name="Record E."/>
            <person name="Riano-Pachon D.M."/>
            <person name="Robert V."/>
            <person name="Roehrig J."/>
            <person name="Ruller R."/>
            <person name="Salamov A."/>
            <person name="Salih N.S."/>
            <person name="Samson R.A."/>
            <person name="Sandor E."/>
            <person name="Sanguinetti M."/>
            <person name="Schuetze T."/>
            <person name="Sepcic K."/>
            <person name="Shelest E."/>
            <person name="Sherlock G."/>
            <person name="Sophianopoulou V."/>
            <person name="Squina F.M."/>
            <person name="Sun H."/>
            <person name="Susca A."/>
            <person name="Todd R.B."/>
            <person name="Tsang A."/>
            <person name="Unkles S.E."/>
            <person name="van de Wiele N."/>
            <person name="van Rossen-Uffink D."/>
            <person name="Oliveira J.V."/>
            <person name="Vesth T.C."/>
            <person name="Visser J."/>
            <person name="Yu J.-H."/>
            <person name="Zhou M."/>
            <person name="Andersen M.R."/>
            <person name="Archer D.B."/>
            <person name="Baker S.E."/>
            <person name="Benoit I."/>
            <person name="Brakhage A.A."/>
            <person name="Braus G.H."/>
            <person name="Fischer R."/>
            <person name="Frisvad J.C."/>
            <person name="Goldman G.H."/>
            <person name="Houbraken J."/>
            <person name="Oakley B."/>
            <person name="Pocsi I."/>
            <person name="Scazzocchio C."/>
            <person name="Seiboth B."/>
            <person name="vanKuyk P.A."/>
            <person name="Wortman J."/>
            <person name="Dyer P.S."/>
            <person name="Grigoriev I.V."/>
        </authorList>
    </citation>
    <scope>NUCLEOTIDE SEQUENCE [LARGE SCALE GENOMIC DNA]</scope>
    <source>
        <strain evidence="2">CBS 101740 / IMI 381727 / IBT 21946</strain>
    </source>
</reference>
<dbReference type="VEuPathDB" id="FungiDB:ASPBRDRAFT_44386"/>
<evidence type="ECO:0000313" key="2">
    <source>
        <dbReference type="Proteomes" id="UP000184499"/>
    </source>
</evidence>
<gene>
    <name evidence="1" type="ORF">ASPBRDRAFT_44386</name>
</gene>
<sequence>MTGSMLFVALPLWSRLWSYGCGSAFIQTILVTLREQEKMLPKVRSIRIPIYKPRLWYVLLFVDRIATGYSVCSVRTPRAPGTC</sequence>
<dbReference type="AlphaFoldDB" id="A0A1L9UIL0"/>
<organism evidence="1 2">
    <name type="scientific">Aspergillus brasiliensis (strain CBS 101740 / IMI 381727 / IBT 21946)</name>
    <dbReference type="NCBI Taxonomy" id="767769"/>
    <lineage>
        <taxon>Eukaryota</taxon>
        <taxon>Fungi</taxon>
        <taxon>Dikarya</taxon>
        <taxon>Ascomycota</taxon>
        <taxon>Pezizomycotina</taxon>
        <taxon>Eurotiomycetes</taxon>
        <taxon>Eurotiomycetidae</taxon>
        <taxon>Eurotiales</taxon>
        <taxon>Aspergillaceae</taxon>
        <taxon>Aspergillus</taxon>
        <taxon>Aspergillus subgen. Circumdati</taxon>
    </lineage>
</organism>
<name>A0A1L9UIL0_ASPBC</name>